<evidence type="ECO:0000313" key="2">
    <source>
        <dbReference type="Proteomes" id="UP000256328"/>
    </source>
</evidence>
<reference evidence="1 2" key="1">
    <citation type="journal article" date="2018" name="IMA Fungus">
        <title>IMA Genome-F 9: Draft genome sequence of Annulohypoxylon stygium, Aspergillus mulundensis, Berkeleyomyces basicola (syn. Thielaviopsis basicola), Ceratocystis smalleyi, two Cercospora beticola strains, Coleophoma cylindrospora, Fusarium fracticaudum, Phialophora cf. hyalina, and Morchella septimelata.</title>
        <authorList>
            <person name="Wingfield B.D."/>
            <person name="Bills G.F."/>
            <person name="Dong Y."/>
            <person name="Huang W."/>
            <person name="Nel W.J."/>
            <person name="Swalarsk-Parry B.S."/>
            <person name="Vaghefi N."/>
            <person name="Wilken P.M."/>
            <person name="An Z."/>
            <person name="de Beer Z.W."/>
            <person name="De Vos L."/>
            <person name="Chen L."/>
            <person name="Duong T.A."/>
            <person name="Gao Y."/>
            <person name="Hammerbacher A."/>
            <person name="Kikkert J.R."/>
            <person name="Li Y."/>
            <person name="Li H."/>
            <person name="Li K."/>
            <person name="Li Q."/>
            <person name="Liu X."/>
            <person name="Ma X."/>
            <person name="Naidoo K."/>
            <person name="Pethybridge S.J."/>
            <person name="Sun J."/>
            <person name="Steenkamp E.T."/>
            <person name="van der Nest M.A."/>
            <person name="van Wyk S."/>
            <person name="Wingfield M.J."/>
            <person name="Xiong C."/>
            <person name="Yue Q."/>
            <person name="Zhang X."/>
        </authorList>
    </citation>
    <scope>NUCLEOTIDE SEQUENCE [LARGE SCALE GENOMIC DNA]</scope>
    <source>
        <strain evidence="1 2">BP5796</strain>
    </source>
</reference>
<dbReference type="OrthoDB" id="2013972at2759"/>
<organism evidence="1 2">
    <name type="scientific">Coleophoma crateriformis</name>
    <dbReference type="NCBI Taxonomy" id="565419"/>
    <lineage>
        <taxon>Eukaryota</taxon>
        <taxon>Fungi</taxon>
        <taxon>Dikarya</taxon>
        <taxon>Ascomycota</taxon>
        <taxon>Pezizomycotina</taxon>
        <taxon>Leotiomycetes</taxon>
        <taxon>Helotiales</taxon>
        <taxon>Dermateaceae</taxon>
        <taxon>Coleophoma</taxon>
    </lineage>
</organism>
<dbReference type="EMBL" id="PDLN01000007">
    <property type="protein sequence ID" value="RDW80812.1"/>
    <property type="molecule type" value="Genomic_DNA"/>
</dbReference>
<keyword evidence="2" id="KW-1185">Reference proteome</keyword>
<dbReference type="PANTHER" id="PTHR43591">
    <property type="entry name" value="METHYLTRANSFERASE"/>
    <property type="match status" value="1"/>
</dbReference>
<proteinExistence type="predicted"/>
<dbReference type="InterPro" id="IPR029063">
    <property type="entry name" value="SAM-dependent_MTases_sf"/>
</dbReference>
<accession>A0A3D8S3E3</accession>
<comment type="caution">
    <text evidence="1">The sequence shown here is derived from an EMBL/GenBank/DDBJ whole genome shotgun (WGS) entry which is preliminary data.</text>
</comment>
<evidence type="ECO:0000313" key="1">
    <source>
        <dbReference type="EMBL" id="RDW80812.1"/>
    </source>
</evidence>
<dbReference type="GO" id="GO:0008168">
    <property type="term" value="F:methyltransferase activity"/>
    <property type="evidence" value="ECO:0007669"/>
    <property type="project" value="TreeGrafter"/>
</dbReference>
<dbReference type="Proteomes" id="UP000256328">
    <property type="component" value="Unassembled WGS sequence"/>
</dbReference>
<gene>
    <name evidence="1" type="ORF">BP5796_05510</name>
</gene>
<dbReference type="SUPFAM" id="SSF53335">
    <property type="entry name" value="S-adenosyl-L-methionine-dependent methyltransferases"/>
    <property type="match status" value="1"/>
</dbReference>
<protein>
    <submittedName>
        <fullName evidence="1">Uncharacterized protein</fullName>
    </submittedName>
</protein>
<sequence>MSASMDALSLNTTLEVDCGAGDDELLDNGVETASTKASLRSNLKESVEENGRTYHKFREGAYLLPNDLLEQVRLSIQHNLFVLTLENKPFFAPVESPRTVLDIGTGTGNWAIDYAVQNPEVKVMGTDLSPIQLEWPALVTCFADPAAVFKRAYDALEPGGYFEMQDIFFQPFAVDDTLKGTALEKWNDTIIEGAKVIGRDWNYAKWFREVGFEDVVETKLVWPTNSWPKSKKQKVIGMRCMADSLKGLSAISMAIMTRVLGMSAEEVEATVEDVRKDIQDKSIHAYWPIYVVYGRKAL</sequence>
<dbReference type="PANTHER" id="PTHR43591:SF102">
    <property type="entry name" value="S-ADENOSYL-L-METHIONINE-DEPENDENT METHYLTRANSFERASE"/>
    <property type="match status" value="1"/>
</dbReference>
<dbReference type="AlphaFoldDB" id="A0A3D8S3E3"/>
<name>A0A3D8S3E3_9HELO</name>
<dbReference type="CDD" id="cd02440">
    <property type="entry name" value="AdoMet_MTases"/>
    <property type="match status" value="1"/>
</dbReference>
<dbReference type="Gene3D" id="3.40.50.150">
    <property type="entry name" value="Vaccinia Virus protein VP39"/>
    <property type="match status" value="2"/>
</dbReference>